<keyword evidence="8" id="KW-0449">Lipoprotein</keyword>
<dbReference type="AlphaFoldDB" id="A0A372GP78"/>
<dbReference type="InterPro" id="IPR003558">
    <property type="entry name" value="CDtoxinA/C"/>
</dbReference>
<evidence type="ECO:0000313" key="11">
    <source>
        <dbReference type="EMBL" id="RFS86883.1"/>
    </source>
</evidence>
<organism evidence="11 12">
    <name type="scientific">Actinomadura spongiicola</name>
    <dbReference type="NCBI Taxonomy" id="2303421"/>
    <lineage>
        <taxon>Bacteria</taxon>
        <taxon>Bacillati</taxon>
        <taxon>Actinomycetota</taxon>
        <taxon>Actinomycetes</taxon>
        <taxon>Streptosporangiales</taxon>
        <taxon>Thermomonosporaceae</taxon>
        <taxon>Actinomadura</taxon>
    </lineage>
</organism>
<dbReference type="SUPFAM" id="SSF50370">
    <property type="entry name" value="Ricin B-like lectins"/>
    <property type="match status" value="1"/>
</dbReference>
<dbReference type="EMBL" id="QVNQ01000001">
    <property type="protein sequence ID" value="RFS86883.1"/>
    <property type="molecule type" value="Genomic_DNA"/>
</dbReference>
<dbReference type="CDD" id="cd00161">
    <property type="entry name" value="beta-trefoil_Ricin-like"/>
    <property type="match status" value="1"/>
</dbReference>
<keyword evidence="4" id="KW-0843">Virulence</keyword>
<reference evidence="11 12" key="1">
    <citation type="submission" date="2018-08" db="EMBL/GenBank/DDBJ databases">
        <title>Actinomadura spongicola sp. nov., isolated from marine sponge Leucetta chagosensis.</title>
        <authorList>
            <person name="Li L."/>
            <person name="Lin H.W."/>
        </authorList>
    </citation>
    <scope>NUCLEOTIDE SEQUENCE [LARGE SCALE GENOMIC DNA]</scope>
    <source>
        <strain evidence="11 12">LHW52907</strain>
    </source>
</reference>
<proteinExistence type="predicted"/>
<dbReference type="InterPro" id="IPR035992">
    <property type="entry name" value="Ricin_B-like_lectins"/>
</dbReference>
<dbReference type="Gene3D" id="2.80.10.50">
    <property type="match status" value="1"/>
</dbReference>
<evidence type="ECO:0000256" key="9">
    <source>
        <dbReference type="SAM" id="SignalP"/>
    </source>
</evidence>
<keyword evidence="7" id="KW-0998">Cell outer membrane</keyword>
<evidence type="ECO:0000256" key="7">
    <source>
        <dbReference type="ARBA" id="ARBA00023237"/>
    </source>
</evidence>
<dbReference type="InterPro" id="IPR000772">
    <property type="entry name" value="Ricin_B_lectin"/>
</dbReference>
<protein>
    <recommendedName>
        <fullName evidence="10">Ricin B lectin domain-containing protein</fullName>
    </recommendedName>
</protein>
<keyword evidence="2" id="KW-0800">Toxin</keyword>
<dbReference type="RefSeq" id="WP_117397334.1">
    <property type="nucleotide sequence ID" value="NZ_QVNQ01000001.1"/>
</dbReference>
<comment type="caution">
    <text evidence="11">The sequence shown here is derived from an EMBL/GenBank/DDBJ whole genome shotgun (WGS) entry which is preliminary data.</text>
</comment>
<comment type="subcellular location">
    <subcellularLocation>
        <location evidence="1">Cell outer membrane</location>
        <topology evidence="1">Lipid-anchor</topology>
    </subcellularLocation>
</comment>
<feature type="chain" id="PRO_5016723398" description="Ricin B lectin domain-containing protein" evidence="9">
    <location>
        <begin position="31"/>
        <end position="178"/>
    </location>
</feature>
<evidence type="ECO:0000256" key="8">
    <source>
        <dbReference type="ARBA" id="ARBA00023288"/>
    </source>
</evidence>
<sequence length="178" mass="20010">MKSRTRRTSLFLTCALGAGLVALNAAPASAAPQAAPEPGVYNLLNEERGLQCLAGRSNNTVTIFNCIDSYTDQYWRLEPLPLAGYFRFRNVHTGKCLAMSGWGNGDRASGYECIDSYNDQWWKPEPTLASNAYQLRNHKTGKCLVAREKNGRATQYDCVLNYKDQWWNFFHRGSSSRA</sequence>
<name>A0A372GP78_9ACTN</name>
<evidence type="ECO:0000256" key="6">
    <source>
        <dbReference type="ARBA" id="ARBA00023139"/>
    </source>
</evidence>
<evidence type="ECO:0000256" key="5">
    <source>
        <dbReference type="ARBA" id="ARBA00023136"/>
    </source>
</evidence>
<accession>A0A372GP78</accession>
<evidence type="ECO:0000256" key="2">
    <source>
        <dbReference type="ARBA" id="ARBA00022656"/>
    </source>
</evidence>
<keyword evidence="5" id="KW-0472">Membrane</keyword>
<gene>
    <name evidence="11" type="ORF">D0T12_00985</name>
</gene>
<dbReference type="Proteomes" id="UP000262882">
    <property type="component" value="Unassembled WGS sequence"/>
</dbReference>
<keyword evidence="6" id="KW-0564">Palmitate</keyword>
<evidence type="ECO:0000259" key="10">
    <source>
        <dbReference type="SMART" id="SM00458"/>
    </source>
</evidence>
<evidence type="ECO:0000256" key="3">
    <source>
        <dbReference type="ARBA" id="ARBA00022729"/>
    </source>
</evidence>
<evidence type="ECO:0000256" key="1">
    <source>
        <dbReference type="ARBA" id="ARBA00004459"/>
    </source>
</evidence>
<dbReference type="Pfam" id="PF03498">
    <property type="entry name" value="CDtoxinA"/>
    <property type="match status" value="1"/>
</dbReference>
<feature type="domain" description="Ricin B lectin" evidence="10">
    <location>
        <begin position="38"/>
        <end position="170"/>
    </location>
</feature>
<dbReference type="PROSITE" id="PS51318">
    <property type="entry name" value="TAT"/>
    <property type="match status" value="1"/>
</dbReference>
<evidence type="ECO:0000313" key="12">
    <source>
        <dbReference type="Proteomes" id="UP000262882"/>
    </source>
</evidence>
<dbReference type="InterPro" id="IPR006311">
    <property type="entry name" value="TAT_signal"/>
</dbReference>
<keyword evidence="12" id="KW-1185">Reference proteome</keyword>
<evidence type="ECO:0000256" key="4">
    <source>
        <dbReference type="ARBA" id="ARBA00023026"/>
    </source>
</evidence>
<keyword evidence="3 9" id="KW-0732">Signal</keyword>
<dbReference type="PROSITE" id="PS50231">
    <property type="entry name" value="RICIN_B_LECTIN"/>
    <property type="match status" value="1"/>
</dbReference>
<feature type="signal peptide" evidence="9">
    <location>
        <begin position="1"/>
        <end position="30"/>
    </location>
</feature>
<dbReference type="OrthoDB" id="5240321at2"/>
<dbReference type="SMART" id="SM00458">
    <property type="entry name" value="RICIN"/>
    <property type="match status" value="1"/>
</dbReference>